<accession>A0A2V1AAM0</accession>
<dbReference type="VEuPathDB" id="FungiDB:CXQ87_002665"/>
<proteinExistence type="predicted"/>
<organism evidence="1 2">
    <name type="scientific">Candidozyma duobushaemuli</name>
    <dbReference type="NCBI Taxonomy" id="1231522"/>
    <lineage>
        <taxon>Eukaryota</taxon>
        <taxon>Fungi</taxon>
        <taxon>Dikarya</taxon>
        <taxon>Ascomycota</taxon>
        <taxon>Saccharomycotina</taxon>
        <taxon>Pichiomycetes</taxon>
        <taxon>Metschnikowiaceae</taxon>
        <taxon>Candidozyma</taxon>
    </lineage>
</organism>
<dbReference type="GeneID" id="37002665"/>
<evidence type="ECO:0000313" key="1">
    <source>
        <dbReference type="EMBL" id="PVH14524.1"/>
    </source>
</evidence>
<keyword evidence="2" id="KW-1185">Reference proteome</keyword>
<protein>
    <submittedName>
        <fullName evidence="1">Uncharacterized protein</fullName>
    </submittedName>
</protein>
<dbReference type="SUPFAM" id="SSF50978">
    <property type="entry name" value="WD40 repeat-like"/>
    <property type="match status" value="1"/>
</dbReference>
<dbReference type="AlphaFoldDB" id="A0A2V1AAM0"/>
<gene>
    <name evidence="1" type="ORF">CXQ87_002665</name>
</gene>
<sequence length="537" mass="59709">MTTEGDKLILNANLPRTRDLSFVGRFHHNFGFEEGLFEYLLAQKELWGDKLFYLNELPFQQAVSFGQHQIRQIPEVAYNELHFPKNEASEISKDAFEAQFGTSDGVDLNFVTSKGESKQSLRHGDNLPLKETFNRNARILNVGGIITAMKWLPYGSLLAVAVTHHKEGLSKAITSPSLSIFNNPINTEDVKSCIQFYKYDPETTSLSLRKVLITSSFGATSNVNWLPLKVKEETAGVLSGLFSDGKVHFFRIDIPASGTQFLDVSAASWTISMSDDGGSAQLPITAYDIFDETKIIVGTLDGAIAEFVLPGTDEQPEEPSFVEYVADSAISTITVASVLNGHVLLVNTTTTRSFAILYENLRQSKLETAYTISFLPPRYHRGYRIFVYPDSAESIGYTFVRHPHQKHSLLLRTELISSFHISEYLNHPFALVGNAAGDFYVINIGRKIFGVPKAHNRLVVPLKIWSLSLEDDRKTLRLVGDYEPSSADKADVAYSFTPHEVGISACAWNEGFDGSSTYAMATYSGLLVLERLDPSMN</sequence>
<dbReference type="EMBL" id="PKFP01000001">
    <property type="protein sequence ID" value="PVH14524.1"/>
    <property type="molecule type" value="Genomic_DNA"/>
</dbReference>
<dbReference type="InterPro" id="IPR036322">
    <property type="entry name" value="WD40_repeat_dom_sf"/>
</dbReference>
<evidence type="ECO:0000313" key="2">
    <source>
        <dbReference type="Proteomes" id="UP000244406"/>
    </source>
</evidence>
<reference evidence="1 2" key="1">
    <citation type="submission" date="2017-12" db="EMBL/GenBank/DDBJ databases">
        <title>Genome Sequence of the Amphotericin B-resistant Candida duobushaemulonii strain, B09383.</title>
        <authorList>
            <person name="Chow N.A."/>
            <person name="Gade L."/>
            <person name="Batra D."/>
            <person name="Rowe L.A."/>
            <person name="Loparev V.N."/>
            <person name="Litvintseva A.P."/>
        </authorList>
    </citation>
    <scope>NUCLEOTIDE SEQUENCE [LARGE SCALE GENOMIC DNA]</scope>
    <source>
        <strain evidence="1 2">B09383</strain>
    </source>
</reference>
<dbReference type="Proteomes" id="UP000244406">
    <property type="component" value="Unassembled WGS sequence"/>
</dbReference>
<comment type="caution">
    <text evidence="1">The sequence shown here is derived from an EMBL/GenBank/DDBJ whole genome shotgun (WGS) entry which is preliminary data.</text>
</comment>
<dbReference type="RefSeq" id="XP_025335464.1">
    <property type="nucleotide sequence ID" value="XM_025481164.1"/>
</dbReference>
<name>A0A2V1AAM0_9ASCO</name>